<dbReference type="InterPro" id="IPR001217">
    <property type="entry name" value="STAT"/>
</dbReference>
<dbReference type="EMBL" id="LZPO01080650">
    <property type="protein sequence ID" value="OBS67486.1"/>
    <property type="molecule type" value="Genomic_DNA"/>
</dbReference>
<evidence type="ECO:0000256" key="1">
    <source>
        <dbReference type="ARBA" id="ARBA00022999"/>
    </source>
</evidence>
<proteinExistence type="predicted"/>
<dbReference type="AlphaFoldDB" id="A0A1A6GMP9"/>
<dbReference type="SUPFAM" id="SSF47655">
    <property type="entry name" value="STAT"/>
    <property type="match status" value="1"/>
</dbReference>
<accession>A0A1A6GMP9</accession>
<name>A0A1A6GMP9_NEOLE</name>
<dbReference type="InterPro" id="IPR013800">
    <property type="entry name" value="STAT_TF_alpha"/>
</dbReference>
<feature type="domain" description="STAT transcription factor all-alpha" evidence="2">
    <location>
        <begin position="1"/>
        <end position="60"/>
    </location>
</feature>
<sequence>MFLMLDNKRKEIIHKIRELLNAIELTQNILINDELVEWKQRQQSACIGGPPNACLDQLQS</sequence>
<dbReference type="PANTHER" id="PTHR11801">
    <property type="entry name" value="SIGNAL TRANSDUCER AND ACTIVATOR OF TRANSCRIPTION"/>
    <property type="match status" value="1"/>
</dbReference>
<organism evidence="3 4">
    <name type="scientific">Neotoma lepida</name>
    <name type="common">Desert woodrat</name>
    <dbReference type="NCBI Taxonomy" id="56216"/>
    <lineage>
        <taxon>Eukaryota</taxon>
        <taxon>Metazoa</taxon>
        <taxon>Chordata</taxon>
        <taxon>Craniata</taxon>
        <taxon>Vertebrata</taxon>
        <taxon>Euteleostomi</taxon>
        <taxon>Mammalia</taxon>
        <taxon>Eutheria</taxon>
        <taxon>Euarchontoglires</taxon>
        <taxon>Glires</taxon>
        <taxon>Rodentia</taxon>
        <taxon>Myomorpha</taxon>
        <taxon>Muroidea</taxon>
        <taxon>Cricetidae</taxon>
        <taxon>Neotominae</taxon>
        <taxon>Neotoma</taxon>
    </lineage>
</organism>
<dbReference type="Gene3D" id="1.20.1050.20">
    <property type="entry name" value="STAT transcription factor, all-alpha domain"/>
    <property type="match status" value="1"/>
</dbReference>
<dbReference type="Proteomes" id="UP000092124">
    <property type="component" value="Unassembled WGS sequence"/>
</dbReference>
<evidence type="ECO:0000313" key="4">
    <source>
        <dbReference type="Proteomes" id="UP000092124"/>
    </source>
</evidence>
<dbReference type="GO" id="GO:0003700">
    <property type="term" value="F:DNA-binding transcription factor activity"/>
    <property type="evidence" value="ECO:0007669"/>
    <property type="project" value="InterPro"/>
</dbReference>
<dbReference type="GO" id="GO:0007165">
    <property type="term" value="P:signal transduction"/>
    <property type="evidence" value="ECO:0007669"/>
    <property type="project" value="InterPro"/>
</dbReference>
<dbReference type="Pfam" id="PF01017">
    <property type="entry name" value="STAT_alpha"/>
    <property type="match status" value="1"/>
</dbReference>
<dbReference type="OrthoDB" id="19300at2759"/>
<evidence type="ECO:0000259" key="2">
    <source>
        <dbReference type="Pfam" id="PF01017"/>
    </source>
</evidence>
<dbReference type="STRING" id="56216.A0A1A6GMP9"/>
<keyword evidence="1" id="KW-0727">SH2 domain</keyword>
<reference evidence="3 4" key="1">
    <citation type="submission" date="2016-06" db="EMBL/GenBank/DDBJ databases">
        <title>The Draft Genome Sequence and Annotation of the Desert Woodrat Neotoma lepida.</title>
        <authorList>
            <person name="Campbell M."/>
            <person name="Oakeson K.F."/>
            <person name="Yandell M."/>
            <person name="Halpert J.R."/>
            <person name="Dearing D."/>
        </authorList>
    </citation>
    <scope>NUCLEOTIDE SEQUENCE [LARGE SCALE GENOMIC DNA]</scope>
    <source>
        <strain evidence="3">417</strain>
        <tissue evidence="3">Liver</tissue>
    </source>
</reference>
<evidence type="ECO:0000313" key="3">
    <source>
        <dbReference type="EMBL" id="OBS67486.1"/>
    </source>
</evidence>
<dbReference type="InterPro" id="IPR015988">
    <property type="entry name" value="STAT_TF_CC"/>
</dbReference>
<comment type="caution">
    <text evidence="3">The sequence shown here is derived from an EMBL/GenBank/DDBJ whole genome shotgun (WGS) entry which is preliminary data.</text>
</comment>
<keyword evidence="4" id="KW-1185">Reference proteome</keyword>
<protein>
    <recommendedName>
        <fullName evidence="2">STAT transcription factor all-alpha domain-containing protein</fullName>
    </recommendedName>
</protein>
<gene>
    <name evidence="3" type="ORF">A6R68_03973</name>
</gene>
<feature type="non-terminal residue" evidence="3">
    <location>
        <position position="60"/>
    </location>
</feature>